<dbReference type="SMART" id="SM00829">
    <property type="entry name" value="PKS_ER"/>
    <property type="match status" value="1"/>
</dbReference>
<dbReference type="Pfam" id="PF00107">
    <property type="entry name" value="ADH_zinc_N"/>
    <property type="match status" value="1"/>
</dbReference>
<dbReference type="InterPro" id="IPR020843">
    <property type="entry name" value="ER"/>
</dbReference>
<dbReference type="InterPro" id="IPR011032">
    <property type="entry name" value="GroES-like_sf"/>
</dbReference>
<dbReference type="GO" id="GO:0016616">
    <property type="term" value="F:oxidoreductase activity, acting on the CH-OH group of donors, NAD or NADP as acceptor"/>
    <property type="evidence" value="ECO:0007669"/>
    <property type="project" value="UniProtKB-ARBA"/>
</dbReference>
<dbReference type="InterPro" id="IPR013154">
    <property type="entry name" value="ADH-like_N"/>
</dbReference>
<keyword evidence="3" id="KW-0560">Oxidoreductase</keyword>
<dbReference type="EMBL" id="JBBHKQ010000003">
    <property type="protein sequence ID" value="MEJ5902890.1"/>
    <property type="molecule type" value="Genomic_DNA"/>
</dbReference>
<dbReference type="GO" id="GO:0046872">
    <property type="term" value="F:metal ion binding"/>
    <property type="evidence" value="ECO:0007669"/>
    <property type="project" value="UniProtKB-KW"/>
</dbReference>
<reference evidence="6 7" key="1">
    <citation type="submission" date="2024-03" db="EMBL/GenBank/DDBJ databases">
        <title>Reference genomes for the five species model microbial community.</title>
        <authorList>
            <person name="Padfield D."/>
        </authorList>
    </citation>
    <scope>NUCLEOTIDE SEQUENCE [LARGE SCALE GENOMIC DNA]</scope>
    <source>
        <strain evidence="6 7">AB1</strain>
    </source>
</reference>
<evidence type="ECO:0000256" key="3">
    <source>
        <dbReference type="ARBA" id="ARBA00023002"/>
    </source>
</evidence>
<comment type="caution">
    <text evidence="6">The sequence shown here is derived from an EMBL/GenBank/DDBJ whole genome shotgun (WGS) entry which is preliminary data.</text>
</comment>
<feature type="domain" description="Enoyl reductase (ER)" evidence="5">
    <location>
        <begin position="25"/>
        <end position="374"/>
    </location>
</feature>
<gene>
    <name evidence="6" type="ORF">WIX40_22675</name>
</gene>
<evidence type="ECO:0000313" key="7">
    <source>
        <dbReference type="Proteomes" id="UP001362311"/>
    </source>
</evidence>
<dbReference type="Proteomes" id="UP001362311">
    <property type="component" value="Unassembled WGS sequence"/>
</dbReference>
<dbReference type="PANTHER" id="PTHR43401:SF2">
    <property type="entry name" value="L-THREONINE 3-DEHYDROGENASE"/>
    <property type="match status" value="1"/>
</dbReference>
<protein>
    <submittedName>
        <fullName evidence="6">Zinc-binding dehydrogenase</fullName>
    </submittedName>
</protein>
<dbReference type="InterPro" id="IPR050129">
    <property type="entry name" value="Zn_alcohol_dh"/>
</dbReference>
<dbReference type="RefSeq" id="WP_182506657.1">
    <property type="nucleotide sequence ID" value="NZ_JBBHKQ010000003.1"/>
</dbReference>
<dbReference type="PANTHER" id="PTHR43401">
    <property type="entry name" value="L-THREONINE 3-DEHYDROGENASE"/>
    <property type="match status" value="1"/>
</dbReference>
<dbReference type="Gene3D" id="3.90.180.10">
    <property type="entry name" value="Medium-chain alcohol dehydrogenases, catalytic domain"/>
    <property type="match status" value="1"/>
</dbReference>
<evidence type="ECO:0000313" key="6">
    <source>
        <dbReference type="EMBL" id="MEJ5902890.1"/>
    </source>
</evidence>
<proteinExistence type="inferred from homology"/>
<evidence type="ECO:0000256" key="1">
    <source>
        <dbReference type="ARBA" id="ARBA00022723"/>
    </source>
</evidence>
<sequence>MSQAANVKTHPDFPVPETMKAWVLGDPGELTLVEKTVPAPKKAEVLVRIDAVAICATDLEIIAHGPPAQIQGGLPFNKNFTPGHEYMGTVVALGPGVDEFNIGDRVTVEIHAGCGQCKRCRQGMYTSCHNYGKNYGDVDKGHRANGFTTDGGFCEYQVNNVNTLIHVDDSMSDEEATLVVTAGTSMYGLTELGGLVAGESVVVSGPGPIGLLGAAVAKALGAQPVILTGTRDNRLEIGKQLGADHVINVRKEDAVEAVRRLTDGKGVDYVVECSGAPNAVNEAARMLNRGGKICLAAFPSEEVPIDVAYLVRNNIYLYGIRGEGKSATHRAEAFMRQKRFDARIIHTHTFDMENLPEALRYAKDRVEDAIKVVVKNKRSEAVAQAAE</sequence>
<dbReference type="AlphaFoldDB" id="A0ABD5K1J8"/>
<organism evidence="6 7">
    <name type="scientific">Ochrobactrum teleogrylli</name>
    <dbReference type="NCBI Taxonomy" id="2479765"/>
    <lineage>
        <taxon>Bacteria</taxon>
        <taxon>Pseudomonadati</taxon>
        <taxon>Pseudomonadota</taxon>
        <taxon>Alphaproteobacteria</taxon>
        <taxon>Hyphomicrobiales</taxon>
        <taxon>Brucellaceae</taxon>
        <taxon>Brucella/Ochrobactrum group</taxon>
        <taxon>Ochrobactrum</taxon>
    </lineage>
</organism>
<name>A0ABD5K1J8_9HYPH</name>
<dbReference type="PROSITE" id="PS00059">
    <property type="entry name" value="ADH_ZINC"/>
    <property type="match status" value="1"/>
</dbReference>
<dbReference type="InterPro" id="IPR013149">
    <property type="entry name" value="ADH-like_C"/>
</dbReference>
<dbReference type="InterPro" id="IPR036291">
    <property type="entry name" value="NAD(P)-bd_dom_sf"/>
</dbReference>
<evidence type="ECO:0000256" key="4">
    <source>
        <dbReference type="RuleBase" id="RU361277"/>
    </source>
</evidence>
<accession>A0ABD5K1J8</accession>
<dbReference type="Gene3D" id="3.40.50.720">
    <property type="entry name" value="NAD(P)-binding Rossmann-like Domain"/>
    <property type="match status" value="1"/>
</dbReference>
<dbReference type="InterPro" id="IPR002328">
    <property type="entry name" value="ADH_Zn_CS"/>
</dbReference>
<dbReference type="Pfam" id="PF08240">
    <property type="entry name" value="ADH_N"/>
    <property type="match status" value="1"/>
</dbReference>
<dbReference type="SUPFAM" id="SSF51735">
    <property type="entry name" value="NAD(P)-binding Rossmann-fold domains"/>
    <property type="match status" value="1"/>
</dbReference>
<evidence type="ECO:0000256" key="2">
    <source>
        <dbReference type="ARBA" id="ARBA00022833"/>
    </source>
</evidence>
<comment type="cofactor">
    <cofactor evidence="4">
        <name>Zn(2+)</name>
        <dbReference type="ChEBI" id="CHEBI:29105"/>
    </cofactor>
</comment>
<keyword evidence="2 4" id="KW-0862">Zinc</keyword>
<dbReference type="SUPFAM" id="SSF50129">
    <property type="entry name" value="GroES-like"/>
    <property type="match status" value="1"/>
</dbReference>
<keyword evidence="1 4" id="KW-0479">Metal-binding</keyword>
<comment type="similarity">
    <text evidence="4">Belongs to the zinc-containing alcohol dehydrogenase family.</text>
</comment>
<evidence type="ECO:0000259" key="5">
    <source>
        <dbReference type="SMART" id="SM00829"/>
    </source>
</evidence>